<dbReference type="CDD" id="cd16378">
    <property type="entry name" value="CcmH_N"/>
    <property type="match status" value="1"/>
</dbReference>
<reference evidence="9 10" key="1">
    <citation type="submission" date="2020-08" db="EMBL/GenBank/DDBJ databases">
        <title>Genomic Encyclopedia of Type Strains, Phase IV (KMG-IV): sequencing the most valuable type-strain genomes for metagenomic binning, comparative biology and taxonomic classification.</title>
        <authorList>
            <person name="Goeker M."/>
        </authorList>
    </citation>
    <scope>NUCLEOTIDE SEQUENCE [LARGE SCALE GENOMIC DNA]</scope>
    <source>
        <strain evidence="9 10">DSM 101064</strain>
    </source>
</reference>
<evidence type="ECO:0000256" key="7">
    <source>
        <dbReference type="RuleBase" id="RU364112"/>
    </source>
</evidence>
<dbReference type="Gene3D" id="1.10.8.640">
    <property type="entry name" value="Cytochrome C biogenesis protein"/>
    <property type="match status" value="1"/>
</dbReference>
<protein>
    <recommendedName>
        <fullName evidence="7">Cytochrome c-type biogenesis protein</fullName>
    </recommendedName>
</protein>
<keyword evidence="7" id="KW-0812">Transmembrane</keyword>
<feature type="chain" id="PRO_5031607806" description="Cytochrome c-type biogenesis protein" evidence="7">
    <location>
        <begin position="18"/>
        <end position="147"/>
    </location>
</feature>
<dbReference type="RefSeq" id="WP_183527294.1">
    <property type="nucleotide sequence ID" value="NZ_JACIJM010000003.1"/>
</dbReference>
<keyword evidence="4 7" id="KW-0732">Signal</keyword>
<dbReference type="PANTHER" id="PTHR47870:SF1">
    <property type="entry name" value="CYTOCHROME C-TYPE BIOGENESIS PROTEIN CCMH"/>
    <property type="match status" value="1"/>
</dbReference>
<dbReference type="AlphaFoldDB" id="A0A7W9BJL0"/>
<name>A0A7W9BJL0_9RHOB</name>
<evidence type="ECO:0000256" key="2">
    <source>
        <dbReference type="ARBA" id="ARBA00022617"/>
    </source>
</evidence>
<keyword evidence="7" id="KW-0472">Membrane</keyword>
<dbReference type="GO" id="GO:0005886">
    <property type="term" value="C:plasma membrane"/>
    <property type="evidence" value="ECO:0007669"/>
    <property type="project" value="TreeGrafter"/>
</dbReference>
<keyword evidence="5" id="KW-0201">Cytochrome c-type biogenesis</keyword>
<keyword evidence="6 7" id="KW-0408">Iron</keyword>
<dbReference type="Pfam" id="PF03918">
    <property type="entry name" value="CcmH"/>
    <property type="match status" value="1"/>
</dbReference>
<dbReference type="InterPro" id="IPR038297">
    <property type="entry name" value="CcmH/CycL/NrfF/Ccl2_sf"/>
</dbReference>
<keyword evidence="7" id="KW-1133">Transmembrane helix</keyword>
<evidence type="ECO:0000313" key="9">
    <source>
        <dbReference type="EMBL" id="MBB5721701.1"/>
    </source>
</evidence>
<evidence type="ECO:0000313" key="10">
    <source>
        <dbReference type="Proteomes" id="UP000535415"/>
    </source>
</evidence>
<evidence type="ECO:0000256" key="5">
    <source>
        <dbReference type="ARBA" id="ARBA00022748"/>
    </source>
</evidence>
<feature type="signal peptide" evidence="7">
    <location>
        <begin position="1"/>
        <end position="17"/>
    </location>
</feature>
<dbReference type="EMBL" id="JACIJM010000003">
    <property type="protein sequence ID" value="MBB5721701.1"/>
    <property type="molecule type" value="Genomic_DNA"/>
</dbReference>
<dbReference type="GO" id="GO:0017004">
    <property type="term" value="P:cytochrome complex assembly"/>
    <property type="evidence" value="ECO:0007669"/>
    <property type="project" value="UniProtKB-KW"/>
</dbReference>
<evidence type="ECO:0000256" key="3">
    <source>
        <dbReference type="ARBA" id="ARBA00022723"/>
    </source>
</evidence>
<organism evidence="9 10">
    <name type="scientific">Yoonia ponticola</name>
    <dbReference type="NCBI Taxonomy" id="1524255"/>
    <lineage>
        <taxon>Bacteria</taxon>
        <taxon>Pseudomonadati</taxon>
        <taxon>Pseudomonadota</taxon>
        <taxon>Alphaproteobacteria</taxon>
        <taxon>Rhodobacterales</taxon>
        <taxon>Paracoccaceae</taxon>
        <taxon>Yoonia</taxon>
    </lineage>
</organism>
<comment type="similarity">
    <text evidence="1 7">Belongs to the CcmH/CycL/Ccl2/NrfF family.</text>
</comment>
<gene>
    <name evidence="9" type="ORF">FHS72_001313</name>
</gene>
<keyword evidence="3 7" id="KW-0479">Metal-binding</keyword>
<dbReference type="InterPro" id="IPR005616">
    <property type="entry name" value="CcmH/CycL/Ccl2/NrfF_N"/>
</dbReference>
<sequence>MKRLALIFALIAAPLWAVEPSEMLADPVLEKRARDLSAGLRCPICQNESIDESNASLSKELRIIVRERLVAGDSDQDIINYLVARYGEYILLTPTVTGANWILWLAAPGLLIVALGVGWTTIRRKPEATDPTLSDDEQAALDKILRS</sequence>
<feature type="transmembrane region" description="Helical" evidence="7">
    <location>
        <begin position="101"/>
        <end position="122"/>
    </location>
</feature>
<dbReference type="GO" id="GO:0046872">
    <property type="term" value="F:metal ion binding"/>
    <property type="evidence" value="ECO:0007669"/>
    <property type="project" value="UniProtKB-KW"/>
</dbReference>
<accession>A0A7W9BJL0</accession>
<dbReference type="Proteomes" id="UP000535415">
    <property type="component" value="Unassembled WGS sequence"/>
</dbReference>
<evidence type="ECO:0000256" key="6">
    <source>
        <dbReference type="ARBA" id="ARBA00023004"/>
    </source>
</evidence>
<comment type="caution">
    <text evidence="9">The sequence shown here is derived from an EMBL/GenBank/DDBJ whole genome shotgun (WGS) entry which is preliminary data.</text>
</comment>
<dbReference type="InterPro" id="IPR051263">
    <property type="entry name" value="C-type_cytochrome_biogenesis"/>
</dbReference>
<evidence type="ECO:0000256" key="1">
    <source>
        <dbReference type="ARBA" id="ARBA00010342"/>
    </source>
</evidence>
<proteinExistence type="inferred from homology"/>
<dbReference type="PANTHER" id="PTHR47870">
    <property type="entry name" value="CYTOCHROME C-TYPE BIOGENESIS PROTEIN CCMH"/>
    <property type="match status" value="1"/>
</dbReference>
<keyword evidence="2 7" id="KW-0349">Heme</keyword>
<feature type="domain" description="CcmH/CycL/Ccl2/NrfF N-terminal" evidence="8">
    <location>
        <begin position="6"/>
        <end position="145"/>
    </location>
</feature>
<keyword evidence="10" id="KW-1185">Reference proteome</keyword>
<comment type="function">
    <text evidence="7">Possible subunit of a heme lyase.</text>
</comment>
<evidence type="ECO:0000259" key="8">
    <source>
        <dbReference type="Pfam" id="PF03918"/>
    </source>
</evidence>
<evidence type="ECO:0000256" key="4">
    <source>
        <dbReference type="ARBA" id="ARBA00022729"/>
    </source>
</evidence>